<keyword evidence="1" id="KW-0812">Transmembrane</keyword>
<keyword evidence="3" id="KW-1185">Reference proteome</keyword>
<dbReference type="RefSeq" id="WP_207179217.1">
    <property type="nucleotide sequence ID" value="NZ_AP024480.1"/>
</dbReference>
<dbReference type="EMBL" id="AP024480">
    <property type="protein sequence ID" value="BCS82010.1"/>
    <property type="molecule type" value="Genomic_DNA"/>
</dbReference>
<name>A0ABM7NPC2_9FIRM</name>
<feature type="transmembrane region" description="Helical" evidence="1">
    <location>
        <begin position="7"/>
        <end position="27"/>
    </location>
</feature>
<reference evidence="2 3" key="1">
    <citation type="submission" date="2021-02" db="EMBL/GenBank/DDBJ databases">
        <title>Nitrogen-fixing ability and nitrogen fixation related genes of thermophilic fermentative bacteria in the genus Caldicellulosiruptor.</title>
        <authorList>
            <person name="Chen Y."/>
            <person name="Nishihara A."/>
            <person name="Haruta S."/>
        </authorList>
    </citation>
    <scope>NUCLEOTIDE SEQUENCE [LARGE SCALE GENOMIC DNA]</scope>
    <source>
        <strain evidence="2 3">YA01</strain>
    </source>
</reference>
<dbReference type="Proteomes" id="UP000663623">
    <property type="component" value="Chromosome"/>
</dbReference>
<evidence type="ECO:0000313" key="3">
    <source>
        <dbReference type="Proteomes" id="UP000663623"/>
    </source>
</evidence>
<protein>
    <submittedName>
        <fullName evidence="2">Uncharacterized protein</fullName>
    </submittedName>
</protein>
<keyword evidence="1" id="KW-1133">Transmembrane helix</keyword>
<organism evidence="2 3">
    <name type="scientific">Caldicellulosiruptor diazotrophicus</name>
    <dbReference type="NCBI Taxonomy" id="2806205"/>
    <lineage>
        <taxon>Bacteria</taxon>
        <taxon>Bacillati</taxon>
        <taxon>Bacillota</taxon>
        <taxon>Bacillota incertae sedis</taxon>
        <taxon>Caldicellulosiruptorales</taxon>
        <taxon>Caldicellulosiruptoraceae</taxon>
        <taxon>Caldicellulosiruptor</taxon>
    </lineage>
</organism>
<proteinExistence type="predicted"/>
<accession>A0ABM7NPC2</accession>
<gene>
    <name evidence="2" type="ORF">CaldiYA01_19700</name>
</gene>
<evidence type="ECO:0000256" key="1">
    <source>
        <dbReference type="SAM" id="Phobius"/>
    </source>
</evidence>
<sequence length="522" mass="58807">MIVRNKIIAKILSVLMIISFSLITSAFNIKAYAENNELIVDNGILKGIQYKGGNFVKVDSENQLDSKLIIKKMQIKNDELILEAVIENKNMQNLIQATGKIYYSQNMMLKKTRSLTVLFNNEGDYKILSFIIENNANEGLLLPVNRKLKNKTVAKVAVLCTNTNDIFYFEDVFPSINKLSSLYNLAKEPAETYNKDEVDKSGIEIGKTNIDEADKVGFSENWFMPFIVNSNTLQIEETKDVSLKESQIVSLTTTSPVPGVPVSDFITIGKKVYTNSDTYGYYKNTVEWPVGSGNRLTTLLKWGITPLIITIAGKVNNVNTTIANGSTELKILDEAQYIYLAYNGSIQLFDNSSYLRVRNAYIESLLASGNKDILIEVRRGADSNSGNLNFSLFTFIGALPFGNTYSTIADIFSSISYVVNGSTFDTFSYPASKKDQEYQYGKVIRYCKTSLDSNGYLSTESQRLYLSFKAIPPIDIAPKVIGYRDVYNKIYFEIYSRHPVWLTYSVLEATVDKTITKNYYIQ</sequence>
<keyword evidence="1" id="KW-0472">Membrane</keyword>
<evidence type="ECO:0000313" key="2">
    <source>
        <dbReference type="EMBL" id="BCS82010.1"/>
    </source>
</evidence>